<accession>A0ABX2CXW5</accession>
<dbReference type="Proteomes" id="UP000702425">
    <property type="component" value="Unassembled WGS sequence"/>
</dbReference>
<reference evidence="1 2" key="1">
    <citation type="journal article" date="2020" name="Sci. Rep.">
        <title>A novel cyanobacterial geosmin producer, revising GeoA distribution and dispersion patterns in Bacteria.</title>
        <authorList>
            <person name="Churro C."/>
            <person name="Semedo-Aguiar A.P."/>
            <person name="Silva A.D."/>
            <person name="Pereira-Leal J.B."/>
            <person name="Leite R.B."/>
        </authorList>
    </citation>
    <scope>NUCLEOTIDE SEQUENCE [LARGE SCALE GENOMIC DNA]</scope>
    <source>
        <strain evidence="1 2">IPMA8</strain>
    </source>
</reference>
<protein>
    <submittedName>
        <fullName evidence="1">Uncharacterized protein</fullName>
    </submittedName>
</protein>
<comment type="caution">
    <text evidence="1">The sequence shown here is derived from an EMBL/GenBank/DDBJ whole genome shotgun (WGS) entry which is preliminary data.</text>
</comment>
<keyword evidence="2" id="KW-1185">Reference proteome</keyword>
<proteinExistence type="predicted"/>
<sequence length="43" mass="4692">MPDFQGGQDAHPTITLNSCGTGILPVANSQLPISYKPLNYERF</sequence>
<organism evidence="1 2">
    <name type="scientific">Microcoleus asticus IPMA8</name>
    <dbReference type="NCBI Taxonomy" id="2563858"/>
    <lineage>
        <taxon>Bacteria</taxon>
        <taxon>Bacillati</taxon>
        <taxon>Cyanobacteriota</taxon>
        <taxon>Cyanophyceae</taxon>
        <taxon>Oscillatoriophycideae</taxon>
        <taxon>Oscillatoriales</taxon>
        <taxon>Microcoleaceae</taxon>
        <taxon>Microcoleus</taxon>
        <taxon>Microcoleus asticus</taxon>
    </lineage>
</organism>
<evidence type="ECO:0000313" key="2">
    <source>
        <dbReference type="Proteomes" id="UP000702425"/>
    </source>
</evidence>
<evidence type="ECO:0000313" key="1">
    <source>
        <dbReference type="EMBL" id="NQE35230.1"/>
    </source>
</evidence>
<gene>
    <name evidence="1" type="ORF">E5S67_02960</name>
</gene>
<dbReference type="EMBL" id="SRRZ01000050">
    <property type="protein sequence ID" value="NQE35230.1"/>
    <property type="molecule type" value="Genomic_DNA"/>
</dbReference>
<name>A0ABX2CXW5_9CYAN</name>